<keyword evidence="3 6" id="KW-0808">Transferase</keyword>
<protein>
    <submittedName>
        <fullName evidence="6">Glycosyltransferase</fullName>
    </submittedName>
</protein>
<evidence type="ECO:0000256" key="2">
    <source>
        <dbReference type="ARBA" id="ARBA00022676"/>
    </source>
</evidence>
<proteinExistence type="inferred from homology"/>
<accession>A0A4D7CSU0</accession>
<dbReference type="InterPro" id="IPR001173">
    <property type="entry name" value="Glyco_trans_2-like"/>
</dbReference>
<comment type="similarity">
    <text evidence="1">Belongs to the glycosyltransferase 2 family.</text>
</comment>
<dbReference type="Pfam" id="PF00535">
    <property type="entry name" value="Glycos_transf_2"/>
    <property type="match status" value="1"/>
</dbReference>
<dbReference type="AlphaFoldDB" id="A0A4D7CSU0"/>
<dbReference type="Proteomes" id="UP000298615">
    <property type="component" value="Chromosome"/>
</dbReference>
<keyword evidence="7" id="KW-1185">Reference proteome</keyword>
<dbReference type="InterPro" id="IPR029044">
    <property type="entry name" value="Nucleotide-diphossugar_trans"/>
</dbReference>
<name>A0A4D7CSU0_9ENTE</name>
<keyword evidence="4" id="KW-0812">Transmembrane</keyword>
<reference evidence="6 7" key="1">
    <citation type="submission" date="2019-04" db="EMBL/GenBank/DDBJ databases">
        <title>Vagococcus sp. nov., isolated from faeces of yaks (Bos grunniens).</title>
        <authorList>
            <person name="Ge Y."/>
        </authorList>
    </citation>
    <scope>NUCLEOTIDE SEQUENCE [LARGE SCALE GENOMIC DNA]</scope>
    <source>
        <strain evidence="6 7">MN-17</strain>
    </source>
</reference>
<sequence length="267" mass="31022">MSVYAKENPGFLTESIESMLNQTIKTDDFVIVKDGELTAELDNIIEKYYFLNPNIFNIISLSENLGLGKALDIGINHCKNELVARMDSDDISLPIRCELQLNEFEKDPELCIVGTNISEFYDNVDNIVSERVVPSSNEEIIKFMRRRSPFNHPTVMMKKSKVIQVGGYGVMKRKQDLDLFSRMINNNCKAKNIPNSLLLFRSNEDNFIRRKSWSYCSSYISVQYQILMRKHCTIIDFLYVLVGQLFIYLAPMWLLKKISNKFLRKLK</sequence>
<gene>
    <name evidence="6" type="ORF">FA707_08575</name>
</gene>
<evidence type="ECO:0000256" key="1">
    <source>
        <dbReference type="ARBA" id="ARBA00006739"/>
    </source>
</evidence>
<keyword evidence="4" id="KW-0472">Membrane</keyword>
<dbReference type="SUPFAM" id="SSF53448">
    <property type="entry name" value="Nucleotide-diphospho-sugar transferases"/>
    <property type="match status" value="1"/>
</dbReference>
<evidence type="ECO:0000313" key="6">
    <source>
        <dbReference type="EMBL" id="QCI87405.1"/>
    </source>
</evidence>
<dbReference type="EMBL" id="CP039712">
    <property type="protein sequence ID" value="QCI87405.1"/>
    <property type="molecule type" value="Genomic_DNA"/>
</dbReference>
<organism evidence="6 7">
    <name type="scientific">Vagococcus zengguangii</name>
    <dbReference type="NCBI Taxonomy" id="2571750"/>
    <lineage>
        <taxon>Bacteria</taxon>
        <taxon>Bacillati</taxon>
        <taxon>Bacillota</taxon>
        <taxon>Bacilli</taxon>
        <taxon>Lactobacillales</taxon>
        <taxon>Enterococcaceae</taxon>
        <taxon>Vagococcus</taxon>
    </lineage>
</organism>
<evidence type="ECO:0000256" key="4">
    <source>
        <dbReference type="SAM" id="Phobius"/>
    </source>
</evidence>
<keyword evidence="2" id="KW-0328">Glycosyltransferase</keyword>
<feature type="transmembrane region" description="Helical" evidence="4">
    <location>
        <begin position="237"/>
        <end position="255"/>
    </location>
</feature>
<evidence type="ECO:0000313" key="7">
    <source>
        <dbReference type="Proteomes" id="UP000298615"/>
    </source>
</evidence>
<dbReference type="Gene3D" id="3.90.550.10">
    <property type="entry name" value="Spore Coat Polysaccharide Biosynthesis Protein SpsA, Chain A"/>
    <property type="match status" value="1"/>
</dbReference>
<feature type="domain" description="Glycosyltransferase 2-like" evidence="5">
    <location>
        <begin position="9"/>
        <end position="155"/>
    </location>
</feature>
<evidence type="ECO:0000259" key="5">
    <source>
        <dbReference type="Pfam" id="PF00535"/>
    </source>
</evidence>
<dbReference type="InterPro" id="IPR050834">
    <property type="entry name" value="Glycosyltransf_2"/>
</dbReference>
<dbReference type="PANTHER" id="PTHR43685">
    <property type="entry name" value="GLYCOSYLTRANSFERASE"/>
    <property type="match status" value="1"/>
</dbReference>
<dbReference type="KEGG" id="vao:FA707_08575"/>
<dbReference type="PANTHER" id="PTHR43685:SF5">
    <property type="entry name" value="GLYCOSYLTRANSFERASE EPSE-RELATED"/>
    <property type="match status" value="1"/>
</dbReference>
<dbReference type="GO" id="GO:0016757">
    <property type="term" value="F:glycosyltransferase activity"/>
    <property type="evidence" value="ECO:0007669"/>
    <property type="project" value="UniProtKB-KW"/>
</dbReference>
<evidence type="ECO:0000256" key="3">
    <source>
        <dbReference type="ARBA" id="ARBA00022679"/>
    </source>
</evidence>
<keyword evidence="4" id="KW-1133">Transmembrane helix</keyword>